<gene>
    <name evidence="11" type="ORF">PV328_005112</name>
</gene>
<evidence type="ECO:0000256" key="9">
    <source>
        <dbReference type="SAM" id="MobiDB-lite"/>
    </source>
</evidence>
<comment type="subcellular location">
    <subcellularLocation>
        <location evidence="1">Nucleus</location>
    </subcellularLocation>
</comment>
<feature type="compositionally biased region" description="Low complexity" evidence="9">
    <location>
        <begin position="648"/>
        <end position="657"/>
    </location>
</feature>
<evidence type="ECO:0000256" key="6">
    <source>
        <dbReference type="ARBA" id="ARBA00023159"/>
    </source>
</evidence>
<evidence type="ECO:0000256" key="1">
    <source>
        <dbReference type="ARBA" id="ARBA00004123"/>
    </source>
</evidence>
<dbReference type="PANTHER" id="PTHR13580:SF9">
    <property type="entry name" value="AXIN1 UP-REGULATED 1, ISOFORM A"/>
    <property type="match status" value="1"/>
</dbReference>
<dbReference type="EMBL" id="JAQQBS010000002">
    <property type="protein sequence ID" value="KAK0171690.1"/>
    <property type="molecule type" value="Genomic_DNA"/>
</dbReference>
<dbReference type="GO" id="GO:0000981">
    <property type="term" value="F:DNA-binding transcription factor activity, RNA polymerase II-specific"/>
    <property type="evidence" value="ECO:0007669"/>
    <property type="project" value="TreeGrafter"/>
</dbReference>
<dbReference type="Pfam" id="PF16019">
    <property type="entry name" value="CSRNP_N"/>
    <property type="match status" value="1"/>
</dbReference>
<dbReference type="GO" id="GO:0043565">
    <property type="term" value="F:sequence-specific DNA binding"/>
    <property type="evidence" value="ECO:0007669"/>
    <property type="project" value="TreeGrafter"/>
</dbReference>
<evidence type="ECO:0000256" key="5">
    <source>
        <dbReference type="ARBA" id="ARBA00023125"/>
    </source>
</evidence>
<dbReference type="GO" id="GO:0006915">
    <property type="term" value="P:apoptotic process"/>
    <property type="evidence" value="ECO:0007669"/>
    <property type="project" value="UniProtKB-KW"/>
</dbReference>
<feature type="compositionally biased region" description="Acidic residues" evidence="9">
    <location>
        <begin position="658"/>
        <end position="669"/>
    </location>
</feature>
<dbReference type="InterPro" id="IPR031972">
    <property type="entry name" value="CSRNP_N"/>
</dbReference>
<keyword evidence="8" id="KW-0539">Nucleus</keyword>
<keyword evidence="5" id="KW-0238">DNA-binding</keyword>
<evidence type="ECO:0000313" key="11">
    <source>
        <dbReference type="EMBL" id="KAK0171690.1"/>
    </source>
</evidence>
<dbReference type="Proteomes" id="UP001168990">
    <property type="component" value="Unassembled WGS sequence"/>
</dbReference>
<evidence type="ECO:0000259" key="10">
    <source>
        <dbReference type="Pfam" id="PF16019"/>
    </source>
</evidence>
<keyword evidence="6" id="KW-0010">Activator</keyword>
<accession>A0AA39FL95</accession>
<reference evidence="11" key="1">
    <citation type="journal article" date="2023" name="bioRxiv">
        <title>Scaffold-level genome assemblies of two parasitoid biocontrol wasps reveal the parthenogenesis mechanism and an associated novel virus.</title>
        <authorList>
            <person name="Inwood S."/>
            <person name="Skelly J."/>
            <person name="Guhlin J."/>
            <person name="Harrop T."/>
            <person name="Goldson S."/>
            <person name="Dearden P."/>
        </authorList>
    </citation>
    <scope>NUCLEOTIDE SEQUENCE</scope>
    <source>
        <strain evidence="11">Irish</strain>
        <tissue evidence="11">Whole body</tissue>
    </source>
</reference>
<feature type="compositionally biased region" description="Polar residues" evidence="9">
    <location>
        <begin position="43"/>
        <end position="53"/>
    </location>
</feature>
<feature type="region of interest" description="Disordered" evidence="9">
    <location>
        <begin position="381"/>
        <end position="403"/>
    </location>
</feature>
<keyword evidence="12" id="KW-1185">Reference proteome</keyword>
<feature type="compositionally biased region" description="Basic and acidic residues" evidence="9">
    <location>
        <begin position="563"/>
        <end position="575"/>
    </location>
</feature>
<dbReference type="PRINTS" id="PR02031">
    <property type="entry name" value="CYSSERRICHNP"/>
</dbReference>
<reference evidence="11" key="2">
    <citation type="submission" date="2023-03" db="EMBL/GenBank/DDBJ databases">
        <authorList>
            <person name="Inwood S.N."/>
            <person name="Skelly J.G."/>
            <person name="Guhlin J."/>
            <person name="Harrop T.W.R."/>
            <person name="Goldson S.G."/>
            <person name="Dearden P.K."/>
        </authorList>
    </citation>
    <scope>NUCLEOTIDE SEQUENCE</scope>
    <source>
        <strain evidence="11">Irish</strain>
        <tissue evidence="11">Whole body</tissue>
    </source>
</reference>
<sequence>MESPSVQDPLCHTATQENSSAVDQLQENVAATIITDTNTKVKASADSTTSQQHFHQHDNEIPGIGENDNSSQDLRLRDSNKLDDTLNNINKSEVNIIIQDEIHAMENSQINERLFPTISKDIDEQSDVTMKHTTSEFGLINSEIKTIGVEISDEEAKQLKNDIRRLSPIHVSLHERTLGEISLTSDSGLFDDQITLPHNDHSSTHNTTNCDVDCDSKSEVNSVKIKCALNASVNNHDRIESEQLEMCKTNSRKELLIVLSRVHVTNNDPSRTNNFSDISSIDNVSDECINNKNSATENKLVQLSDTALITPKYLENDQLTRKSPMVVLERAEDIKQKNIERNDVSIVKTLETIFNENADNSVDDTKNIDTPTVLLEAESASVTDIAESVDTETETETGSDSSELVSITSVHVRDDCAEPVTNVVNTCPEGDILTCDEITPGLLTRLETERPEAFTEDSAESLALATGTRDEVRSDGSDSGLGSEIPGDPGPPPVTESDSETSFLDRIPDDILSDKEKVVNALDNLVPGASDSGASLVLPLPSFSTPQKSSLKRRLSDCMEGEPSAKRTNSGDEPARKKRSIHFDAVTVYYFPRAQGFTCVPSQGGSTLGMSATHTHAERFSLSEHAAEQRRMHRARLAQLRSERVADSIAEAASSSEDPSDDTDEEPSDIEDLDIDSYYFLQPVPTWQRRALLRAAGVRRIDAVEKDDCRDIRASREHCGCGCKGYCDPESCPCSRANVKCQVDRAGFPCGCSRDGCANSSGRIEFNPVRVRTHFIHTLMRLELEKKQRDEETVEQEMSTNRVVDCTSVTDPSCINGGGFTTLHYDNHNAASTTCQPIHNAREDSLDLYAIRDECYPNGDTVVDNSHNSTRKIHPEFNQAFQSFPGQQSTFQPTGYQDYQTYEPLPSTSRSQFQQQFQSVSSTAGFSHYSHYQDPNAIQQIPCHPGQHQQQPTIYETTFAQDESNGSQQYINLNSVQPMNNVVQQLGKLEPFSELLAGRYSYYGEVEPQPINNYHSSAIKIEEKVSVNETNNVVATSTDECDENFGEIIKKSMVETVSA</sequence>
<feature type="region of interest" description="Disordered" evidence="9">
    <location>
        <begin position="648"/>
        <end position="669"/>
    </location>
</feature>
<comment type="caution">
    <text evidence="11">The sequence shown here is derived from an EMBL/GenBank/DDBJ whole genome shotgun (WGS) entry which is preliminary data.</text>
</comment>
<evidence type="ECO:0000256" key="4">
    <source>
        <dbReference type="ARBA" id="ARBA00023015"/>
    </source>
</evidence>
<dbReference type="GO" id="GO:0005634">
    <property type="term" value="C:nucleus"/>
    <property type="evidence" value="ECO:0007669"/>
    <property type="project" value="UniProtKB-SubCell"/>
</dbReference>
<name>A0AA39FL95_9HYME</name>
<dbReference type="InterPro" id="IPR023260">
    <property type="entry name" value="Cys/Ser-rich_nuc_prot"/>
</dbReference>
<proteinExistence type="inferred from homology"/>
<feature type="compositionally biased region" description="Acidic residues" evidence="9">
    <location>
        <begin position="387"/>
        <end position="397"/>
    </location>
</feature>
<evidence type="ECO:0000256" key="7">
    <source>
        <dbReference type="ARBA" id="ARBA00023163"/>
    </source>
</evidence>
<protein>
    <recommendedName>
        <fullName evidence="10">Cysteine/serine-rich nuclear protein N-terminal domain-containing protein</fullName>
    </recommendedName>
</protein>
<feature type="region of interest" description="Disordered" evidence="9">
    <location>
        <begin position="545"/>
        <end position="578"/>
    </location>
</feature>
<evidence type="ECO:0000313" key="12">
    <source>
        <dbReference type="Proteomes" id="UP001168990"/>
    </source>
</evidence>
<dbReference type="AlphaFoldDB" id="A0AA39FL95"/>
<dbReference type="PANTHER" id="PTHR13580">
    <property type="entry name" value="TGF-BETA INDUCED APOPTOSIS PROTEIN"/>
    <property type="match status" value="1"/>
</dbReference>
<evidence type="ECO:0000256" key="8">
    <source>
        <dbReference type="ARBA" id="ARBA00023242"/>
    </source>
</evidence>
<feature type="domain" description="Cysteine/serine-rich nuclear protein N-terminal" evidence="10">
    <location>
        <begin position="577"/>
        <end position="786"/>
    </location>
</feature>
<keyword evidence="7" id="KW-0804">Transcription</keyword>
<keyword evidence="4" id="KW-0805">Transcription regulation</keyword>
<feature type="region of interest" description="Disordered" evidence="9">
    <location>
        <begin position="1"/>
        <end position="20"/>
    </location>
</feature>
<keyword evidence="3" id="KW-0053">Apoptosis</keyword>
<feature type="region of interest" description="Disordered" evidence="9">
    <location>
        <begin position="43"/>
        <end position="74"/>
    </location>
</feature>
<evidence type="ECO:0000256" key="2">
    <source>
        <dbReference type="ARBA" id="ARBA00008548"/>
    </source>
</evidence>
<evidence type="ECO:0000256" key="3">
    <source>
        <dbReference type="ARBA" id="ARBA00022703"/>
    </source>
</evidence>
<organism evidence="11 12">
    <name type="scientific">Microctonus aethiopoides</name>
    <dbReference type="NCBI Taxonomy" id="144406"/>
    <lineage>
        <taxon>Eukaryota</taxon>
        <taxon>Metazoa</taxon>
        <taxon>Ecdysozoa</taxon>
        <taxon>Arthropoda</taxon>
        <taxon>Hexapoda</taxon>
        <taxon>Insecta</taxon>
        <taxon>Pterygota</taxon>
        <taxon>Neoptera</taxon>
        <taxon>Endopterygota</taxon>
        <taxon>Hymenoptera</taxon>
        <taxon>Apocrita</taxon>
        <taxon>Ichneumonoidea</taxon>
        <taxon>Braconidae</taxon>
        <taxon>Euphorinae</taxon>
        <taxon>Microctonus</taxon>
    </lineage>
</organism>
<comment type="similarity">
    <text evidence="2">Belongs to the AXUD1 family.</text>
</comment>
<feature type="region of interest" description="Disordered" evidence="9">
    <location>
        <begin position="450"/>
        <end position="501"/>
    </location>
</feature>